<dbReference type="Pfam" id="PF01138">
    <property type="entry name" value="RNase_PH"/>
    <property type="match status" value="1"/>
</dbReference>
<name>A0A6A5V0T3_9PLEO</name>
<comment type="similarity">
    <text evidence="2">Belongs to the RNase PH family.</text>
</comment>
<keyword evidence="9" id="KW-1185">Reference proteome</keyword>
<keyword evidence="4" id="KW-0271">Exosome</keyword>
<evidence type="ECO:0000256" key="5">
    <source>
        <dbReference type="ARBA" id="ARBA00023242"/>
    </source>
</evidence>
<dbReference type="GO" id="GO:0071028">
    <property type="term" value="P:nuclear mRNA surveillance"/>
    <property type="evidence" value="ECO:0007669"/>
    <property type="project" value="TreeGrafter"/>
</dbReference>
<dbReference type="InterPro" id="IPR020568">
    <property type="entry name" value="Ribosomal_Su5_D2-typ_SF"/>
</dbReference>
<dbReference type="SUPFAM" id="SSF55666">
    <property type="entry name" value="Ribonuclease PH domain 2-like"/>
    <property type="match status" value="1"/>
</dbReference>
<dbReference type="GO" id="GO:0071051">
    <property type="term" value="P:poly(A)-dependent snoRNA 3'-end processing"/>
    <property type="evidence" value="ECO:0007669"/>
    <property type="project" value="TreeGrafter"/>
</dbReference>
<evidence type="ECO:0000256" key="2">
    <source>
        <dbReference type="ARBA" id="ARBA00006678"/>
    </source>
</evidence>
<accession>A0A6A5V0T3</accession>
<dbReference type="GO" id="GO:0003723">
    <property type="term" value="F:RNA binding"/>
    <property type="evidence" value="ECO:0007669"/>
    <property type="project" value="TreeGrafter"/>
</dbReference>
<evidence type="ECO:0000313" key="9">
    <source>
        <dbReference type="Proteomes" id="UP000800036"/>
    </source>
</evidence>
<keyword evidence="6" id="KW-0472">Membrane</keyword>
<dbReference type="Gene3D" id="3.30.230.70">
    <property type="entry name" value="GHMP Kinase, N-terminal domain"/>
    <property type="match status" value="1"/>
</dbReference>
<keyword evidence="6" id="KW-1133">Transmembrane helix</keyword>
<organism evidence="8 9">
    <name type="scientific">Bimuria novae-zelandiae CBS 107.79</name>
    <dbReference type="NCBI Taxonomy" id="1447943"/>
    <lineage>
        <taxon>Eukaryota</taxon>
        <taxon>Fungi</taxon>
        <taxon>Dikarya</taxon>
        <taxon>Ascomycota</taxon>
        <taxon>Pezizomycotina</taxon>
        <taxon>Dothideomycetes</taxon>
        <taxon>Pleosporomycetidae</taxon>
        <taxon>Pleosporales</taxon>
        <taxon>Massarineae</taxon>
        <taxon>Didymosphaeriaceae</taxon>
        <taxon>Bimuria</taxon>
    </lineage>
</organism>
<reference evidence="8" key="1">
    <citation type="journal article" date="2020" name="Stud. Mycol.">
        <title>101 Dothideomycetes genomes: a test case for predicting lifestyles and emergence of pathogens.</title>
        <authorList>
            <person name="Haridas S."/>
            <person name="Albert R."/>
            <person name="Binder M."/>
            <person name="Bloem J."/>
            <person name="Labutti K."/>
            <person name="Salamov A."/>
            <person name="Andreopoulos B."/>
            <person name="Baker S."/>
            <person name="Barry K."/>
            <person name="Bills G."/>
            <person name="Bluhm B."/>
            <person name="Cannon C."/>
            <person name="Castanera R."/>
            <person name="Culley D."/>
            <person name="Daum C."/>
            <person name="Ezra D."/>
            <person name="Gonzalez J."/>
            <person name="Henrissat B."/>
            <person name="Kuo A."/>
            <person name="Liang C."/>
            <person name="Lipzen A."/>
            <person name="Lutzoni F."/>
            <person name="Magnuson J."/>
            <person name="Mondo S."/>
            <person name="Nolan M."/>
            <person name="Ohm R."/>
            <person name="Pangilinan J."/>
            <person name="Park H.-J."/>
            <person name="Ramirez L."/>
            <person name="Alfaro M."/>
            <person name="Sun H."/>
            <person name="Tritt A."/>
            <person name="Yoshinaga Y."/>
            <person name="Zwiers L.-H."/>
            <person name="Turgeon B."/>
            <person name="Goodwin S."/>
            <person name="Spatafora J."/>
            <person name="Crous P."/>
            <person name="Grigoriev I."/>
        </authorList>
    </citation>
    <scope>NUCLEOTIDE SEQUENCE</scope>
    <source>
        <strain evidence="8">CBS 107.79</strain>
    </source>
</reference>
<dbReference type="PANTHER" id="PTHR11953">
    <property type="entry name" value="EXOSOME COMPLEX COMPONENT"/>
    <property type="match status" value="1"/>
</dbReference>
<feature type="domain" description="Exoribonuclease phosphorolytic" evidence="7">
    <location>
        <begin position="8"/>
        <end position="130"/>
    </location>
</feature>
<dbReference type="SUPFAM" id="SSF54211">
    <property type="entry name" value="Ribosomal protein S5 domain 2-like"/>
    <property type="match status" value="1"/>
</dbReference>
<dbReference type="GO" id="GO:0034475">
    <property type="term" value="P:U4 snRNA 3'-end processing"/>
    <property type="evidence" value="ECO:0007669"/>
    <property type="project" value="TreeGrafter"/>
</dbReference>
<keyword evidence="3" id="KW-0698">rRNA processing</keyword>
<protein>
    <recommendedName>
        <fullName evidence="7">Exoribonuclease phosphorolytic domain-containing protein</fullName>
    </recommendedName>
</protein>
<dbReference type="GO" id="GO:0000177">
    <property type="term" value="C:cytoplasmic exosome (RNase complex)"/>
    <property type="evidence" value="ECO:0007669"/>
    <property type="project" value="TreeGrafter"/>
</dbReference>
<dbReference type="InterPro" id="IPR001247">
    <property type="entry name" value="ExoRNase_PH_dom1"/>
</dbReference>
<evidence type="ECO:0000256" key="3">
    <source>
        <dbReference type="ARBA" id="ARBA00022552"/>
    </source>
</evidence>
<dbReference type="GO" id="GO:0006364">
    <property type="term" value="P:rRNA processing"/>
    <property type="evidence" value="ECO:0007669"/>
    <property type="project" value="UniProtKB-KW"/>
</dbReference>
<sequence length="252" mass="27363">MAPEAVLSHLNRADGSATYTHNGYCIIGAVNGPIEVLRRDEIPEEATVEVNVRPAVGVGSPKERHLETLLHNTLRSIILTRSIPRTLVQITLQVRSLPDEESSTGVSTSLTLLPHLLHTALLALLSALIPLSTTVTAVLIALHSTKDSKAPAQLVSPTANELLRAKPIRSVHVFAFSGEGKMLLNESDGAFSYEEWDEAAESAEEVCCKKDGGVGLGEGMEVDGREGQNLEDWLRNVVRTKVAYEQRWKSAK</sequence>
<feature type="transmembrane region" description="Helical" evidence="6">
    <location>
        <begin position="120"/>
        <end position="142"/>
    </location>
</feature>
<evidence type="ECO:0000256" key="1">
    <source>
        <dbReference type="ARBA" id="ARBA00004123"/>
    </source>
</evidence>
<dbReference type="GO" id="GO:0016075">
    <property type="term" value="P:rRNA catabolic process"/>
    <property type="evidence" value="ECO:0007669"/>
    <property type="project" value="TreeGrafter"/>
</dbReference>
<dbReference type="GO" id="GO:0000176">
    <property type="term" value="C:nuclear exosome (RNase complex)"/>
    <property type="evidence" value="ECO:0007669"/>
    <property type="project" value="UniProtKB-ARBA"/>
</dbReference>
<dbReference type="OrthoDB" id="27298at2759"/>
<gene>
    <name evidence="8" type="ORF">BU23DRAFT_556321</name>
</gene>
<comment type="subcellular location">
    <subcellularLocation>
        <location evidence="1">Nucleus</location>
    </subcellularLocation>
</comment>
<keyword evidence="5" id="KW-0539">Nucleus</keyword>
<dbReference type="InterPro" id="IPR027408">
    <property type="entry name" value="PNPase/RNase_PH_dom_sf"/>
</dbReference>
<evidence type="ECO:0000259" key="7">
    <source>
        <dbReference type="Pfam" id="PF01138"/>
    </source>
</evidence>
<dbReference type="InterPro" id="IPR036345">
    <property type="entry name" value="ExoRNase_PH_dom2_sf"/>
</dbReference>
<dbReference type="Proteomes" id="UP000800036">
    <property type="component" value="Unassembled WGS sequence"/>
</dbReference>
<dbReference type="GO" id="GO:0005730">
    <property type="term" value="C:nucleolus"/>
    <property type="evidence" value="ECO:0007669"/>
    <property type="project" value="TreeGrafter"/>
</dbReference>
<dbReference type="InterPro" id="IPR050080">
    <property type="entry name" value="RNase_PH"/>
</dbReference>
<proteinExistence type="inferred from homology"/>
<dbReference type="PANTHER" id="PTHR11953:SF1">
    <property type="entry name" value="EXOSOME COMPLEX COMPONENT RRP46"/>
    <property type="match status" value="1"/>
</dbReference>
<keyword evidence="6" id="KW-0812">Transmembrane</keyword>
<dbReference type="EMBL" id="ML976696">
    <property type="protein sequence ID" value="KAF1971043.1"/>
    <property type="molecule type" value="Genomic_DNA"/>
</dbReference>
<evidence type="ECO:0000313" key="8">
    <source>
        <dbReference type="EMBL" id="KAF1971043.1"/>
    </source>
</evidence>
<dbReference type="AlphaFoldDB" id="A0A6A5V0T3"/>
<evidence type="ECO:0000256" key="4">
    <source>
        <dbReference type="ARBA" id="ARBA00022835"/>
    </source>
</evidence>
<evidence type="ECO:0000256" key="6">
    <source>
        <dbReference type="SAM" id="Phobius"/>
    </source>
</evidence>